<dbReference type="InterPro" id="IPR008969">
    <property type="entry name" value="CarboxyPept-like_regulatory"/>
</dbReference>
<dbReference type="InterPro" id="IPR012910">
    <property type="entry name" value="Plug_dom"/>
</dbReference>
<reference evidence="2 3" key="1">
    <citation type="submission" date="2013-08" db="EMBL/GenBank/DDBJ databases">
        <authorList>
            <person name="Durkin A.S."/>
            <person name="Haft D.R."/>
            <person name="McCorrison J."/>
            <person name="Torralba M."/>
            <person name="Gillis M."/>
            <person name="Haft D.H."/>
            <person name="Methe B."/>
            <person name="Sutton G."/>
            <person name="Nelson K.E."/>
        </authorList>
    </citation>
    <scope>NUCLEOTIDE SEQUENCE [LARGE SCALE GENOMIC DNA]</scope>
    <source>
        <strain evidence="2 3">F0067</strain>
    </source>
</reference>
<dbReference type="Proteomes" id="UP000016648">
    <property type="component" value="Unassembled WGS sequence"/>
</dbReference>
<dbReference type="Gene3D" id="2.60.40.1120">
    <property type="entry name" value="Carboxypeptidase-like, regulatory domain"/>
    <property type="match status" value="1"/>
</dbReference>
<dbReference type="Pfam" id="PF07715">
    <property type="entry name" value="Plug"/>
    <property type="match status" value="1"/>
</dbReference>
<gene>
    <name evidence="2" type="ORF">HMPREF9135_2441</name>
</gene>
<protein>
    <submittedName>
        <fullName evidence="2">Cna protein B-type domain protein</fullName>
    </submittedName>
</protein>
<dbReference type="InterPro" id="IPR037066">
    <property type="entry name" value="Plug_dom_sf"/>
</dbReference>
<comment type="caution">
    <text evidence="2">The sequence shown here is derived from an EMBL/GenBank/DDBJ whole genome shotgun (WGS) entry which is preliminary data.</text>
</comment>
<name>U2NN50_9BACT</name>
<evidence type="ECO:0000313" key="3">
    <source>
        <dbReference type="Proteomes" id="UP000016648"/>
    </source>
</evidence>
<accession>U2NN50</accession>
<dbReference type="AlphaFoldDB" id="U2NN50"/>
<proteinExistence type="predicted"/>
<dbReference type="Gene3D" id="2.170.130.10">
    <property type="entry name" value="TonB-dependent receptor, plug domain"/>
    <property type="match status" value="1"/>
</dbReference>
<evidence type="ECO:0000313" key="2">
    <source>
        <dbReference type="EMBL" id="ERK39470.1"/>
    </source>
</evidence>
<evidence type="ECO:0000259" key="1">
    <source>
        <dbReference type="Pfam" id="PF07715"/>
    </source>
</evidence>
<dbReference type="PATRIC" id="fig|1115809.3.peg.1172"/>
<dbReference type="EMBL" id="AWEY01000019">
    <property type="protein sequence ID" value="ERK39470.1"/>
    <property type="molecule type" value="Genomic_DNA"/>
</dbReference>
<sequence>MTTADQDLMKQLFALIVFLALSVLPTSAQQFTLQGRVLDEDMNGLEFAMVSVASQGKTVFTTIHGNFSMTLQSADSVSVRFSLLGYKPRTRVLRRPRGKQTLQIVLQPNEALAEVVVEGQKIQTSQSQELKSRDMRFQASASGNAVESLIQTQPGVSSHDELSSQYNVRGGSFNENVVFLNDVEVYRPFLVRSGQQEGLSIINPYMVDRIGFSTGGFETKYGDQMSSALDIQYKTLKPGRVEGALTASLLGGDAYLGLATKKLTWLNSVRYKTNRYLLGTLDNSGEYHPRHLDYQTFLKYYPNRRWELSLVGNVNDSHYTFIPESRNTAFGTMDNALKFKVYFNGQEKDLFTTYFGSVALTRYWGKGASLSLLASAYSTREQEAYDIEGQYWLQQTSLGNDIAVGTYFEHSRDYLTARVGALKLMYRNKTSRHDVQAAVSQKWEHIKENANEYEMRDSAGYSLPHTGKDLNMIYAVSGKNELRSRRTEVYLQDTYRFTDASQETHFTLNYGIRMGYWNYNKETIVSPRVALGVVPSFSPNSTFRLAAGVYYQAPFYKELKDTAMVGGVARIGLNRKIESQRSIHLILGYENRFIIRNRKYRFSAEAYYKALDRMTPYSVNNVKVVYYGSNQGKGHTAGLDLKLYGEFVPETDSWLSVSLMSTGMKLDGKRVVLPTDQRYSVNLFFTDYFPMTDRWKASLNLVYTDGLPFFAPHRELEATNFRAPAYKRVDLGVSYRLYNNQFRERKSVLKDIWLSLEGLNLFGVNNVNSYYWITDVSNVQYAIPNYLTGRRVNAKIRFDF</sequence>
<dbReference type="Pfam" id="PF13715">
    <property type="entry name" value="CarbopepD_reg_2"/>
    <property type="match status" value="1"/>
</dbReference>
<organism evidence="2 3">
    <name type="scientific">Segatella baroniae F0067</name>
    <dbReference type="NCBI Taxonomy" id="1115809"/>
    <lineage>
        <taxon>Bacteria</taxon>
        <taxon>Pseudomonadati</taxon>
        <taxon>Bacteroidota</taxon>
        <taxon>Bacteroidia</taxon>
        <taxon>Bacteroidales</taxon>
        <taxon>Prevotellaceae</taxon>
        <taxon>Segatella</taxon>
    </lineage>
</organism>
<feature type="domain" description="TonB-dependent receptor plug" evidence="1">
    <location>
        <begin position="143"/>
        <end position="224"/>
    </location>
</feature>
<dbReference type="SUPFAM" id="SSF56935">
    <property type="entry name" value="Porins"/>
    <property type="match status" value="1"/>
</dbReference>
<dbReference type="SUPFAM" id="SSF49464">
    <property type="entry name" value="Carboxypeptidase regulatory domain-like"/>
    <property type="match status" value="1"/>
</dbReference>
<keyword evidence="3" id="KW-1185">Reference proteome</keyword>